<evidence type="ECO:0000313" key="1">
    <source>
        <dbReference type="Proteomes" id="UP000887565"/>
    </source>
</evidence>
<dbReference type="AlphaFoldDB" id="A0A915JR73"/>
<evidence type="ECO:0000313" key="2">
    <source>
        <dbReference type="WBParaSite" id="nRc.2.0.1.t28711-RA"/>
    </source>
</evidence>
<organism evidence="1 2">
    <name type="scientific">Romanomermis culicivorax</name>
    <name type="common">Nematode worm</name>
    <dbReference type="NCBI Taxonomy" id="13658"/>
    <lineage>
        <taxon>Eukaryota</taxon>
        <taxon>Metazoa</taxon>
        <taxon>Ecdysozoa</taxon>
        <taxon>Nematoda</taxon>
        <taxon>Enoplea</taxon>
        <taxon>Dorylaimia</taxon>
        <taxon>Mermithida</taxon>
        <taxon>Mermithoidea</taxon>
        <taxon>Mermithidae</taxon>
        <taxon>Romanomermis</taxon>
    </lineage>
</organism>
<dbReference type="Proteomes" id="UP000887565">
    <property type="component" value="Unplaced"/>
</dbReference>
<dbReference type="WBParaSite" id="nRc.2.0.1.t28711-RA">
    <property type="protein sequence ID" value="nRc.2.0.1.t28711-RA"/>
    <property type="gene ID" value="nRc.2.0.1.g28711"/>
</dbReference>
<proteinExistence type="predicted"/>
<sequence length="114" mass="12747">MNKFTNKLNNRIEQINPSAQYGTCLKSIRKPVPLSLSLEVVVNFTAISCPFIESHLIGRISNATIFCQQIVVRGRIGPSEDFQPIAIVVAHSTSRRGVGRRDVIFIRIVVRITN</sequence>
<accession>A0A915JR73</accession>
<reference evidence="2" key="1">
    <citation type="submission" date="2022-11" db="UniProtKB">
        <authorList>
            <consortium name="WormBaseParasite"/>
        </authorList>
    </citation>
    <scope>IDENTIFICATION</scope>
</reference>
<protein>
    <submittedName>
        <fullName evidence="2">Uncharacterized protein</fullName>
    </submittedName>
</protein>
<keyword evidence="1" id="KW-1185">Reference proteome</keyword>
<name>A0A915JR73_ROMCU</name>